<evidence type="ECO:0000259" key="1">
    <source>
        <dbReference type="Pfam" id="PF07045"/>
    </source>
</evidence>
<protein>
    <submittedName>
        <fullName evidence="2">DUF1330 domain-containing protein</fullName>
    </submittedName>
</protein>
<accession>A0ABS0PA06</accession>
<dbReference type="PANTHER" id="PTHR41521">
    <property type="match status" value="1"/>
</dbReference>
<dbReference type="InterPro" id="IPR011008">
    <property type="entry name" value="Dimeric_a/b-barrel"/>
</dbReference>
<comment type="caution">
    <text evidence="2">The sequence shown here is derived from an EMBL/GenBank/DDBJ whole genome shotgun (WGS) entry which is preliminary data.</text>
</comment>
<gene>
    <name evidence="2" type="ORF">H1B27_27905</name>
</gene>
<organism evidence="2 3">
    <name type="scientific">Bradyrhizobium diversitatis</name>
    <dbReference type="NCBI Taxonomy" id="2755406"/>
    <lineage>
        <taxon>Bacteria</taxon>
        <taxon>Pseudomonadati</taxon>
        <taxon>Pseudomonadota</taxon>
        <taxon>Alphaproteobacteria</taxon>
        <taxon>Hyphomicrobiales</taxon>
        <taxon>Nitrobacteraceae</taxon>
        <taxon>Bradyrhizobium</taxon>
    </lineage>
</organism>
<dbReference type="EMBL" id="JACEGD010000029">
    <property type="protein sequence ID" value="MBH5390081.1"/>
    <property type="molecule type" value="Genomic_DNA"/>
</dbReference>
<dbReference type="RefSeq" id="WP_197968308.1">
    <property type="nucleotide sequence ID" value="NZ_JACEGD010000029.1"/>
</dbReference>
<keyword evidence="3" id="KW-1185">Reference proteome</keyword>
<proteinExistence type="predicted"/>
<dbReference type="PANTHER" id="PTHR41521:SF4">
    <property type="entry name" value="BLR0684 PROTEIN"/>
    <property type="match status" value="1"/>
</dbReference>
<dbReference type="Pfam" id="PF07045">
    <property type="entry name" value="DUF1330"/>
    <property type="match status" value="1"/>
</dbReference>
<dbReference type="Proteomes" id="UP001194539">
    <property type="component" value="Unassembled WGS sequence"/>
</dbReference>
<dbReference type="InterPro" id="IPR010753">
    <property type="entry name" value="DUF1330"/>
</dbReference>
<sequence>MAAYVISEVEVRDGAAMEAYRTLAAQTIAQYGGRYLARGGAVEVVEGSSPPGTVIIVEFPSMARAREWYGSPDYAEALKLRRTALERRLIFVEGVVPA</sequence>
<feature type="domain" description="DUF1330" evidence="1">
    <location>
        <begin position="3"/>
        <end position="95"/>
    </location>
</feature>
<dbReference type="Gene3D" id="3.30.70.100">
    <property type="match status" value="1"/>
</dbReference>
<reference evidence="2 3" key="1">
    <citation type="submission" date="2020-07" db="EMBL/GenBank/DDBJ databases">
        <title>Bradyrhizobium diversity isolated from nodules of indigenous legumes of Western Australia.</title>
        <authorList>
            <person name="Klepa M.S."/>
        </authorList>
    </citation>
    <scope>NUCLEOTIDE SEQUENCE [LARGE SCALE GENOMIC DNA]</scope>
    <source>
        <strain evidence="2 3">CNPSo 4019</strain>
    </source>
</reference>
<dbReference type="SUPFAM" id="SSF54909">
    <property type="entry name" value="Dimeric alpha+beta barrel"/>
    <property type="match status" value="1"/>
</dbReference>
<evidence type="ECO:0000313" key="3">
    <source>
        <dbReference type="Proteomes" id="UP001194539"/>
    </source>
</evidence>
<evidence type="ECO:0000313" key="2">
    <source>
        <dbReference type="EMBL" id="MBH5390081.1"/>
    </source>
</evidence>
<name>A0ABS0PA06_9BRAD</name>